<dbReference type="GeneID" id="105438633"/>
<evidence type="ECO:0000256" key="4">
    <source>
        <dbReference type="ARBA" id="ARBA00022729"/>
    </source>
</evidence>
<dbReference type="SUPFAM" id="SSF57501">
    <property type="entry name" value="Cystine-knot cytokines"/>
    <property type="match status" value="1"/>
</dbReference>
<dbReference type="Pfam" id="PF06083">
    <property type="entry name" value="IL17"/>
    <property type="match status" value="1"/>
</dbReference>
<dbReference type="InParanoid" id="A0A7M7HH17"/>
<dbReference type="GO" id="GO:0005125">
    <property type="term" value="F:cytokine activity"/>
    <property type="evidence" value="ECO:0007669"/>
    <property type="project" value="InterPro"/>
</dbReference>
<comment type="similarity">
    <text evidence="2">Belongs to the IL-17 family.</text>
</comment>
<dbReference type="InterPro" id="IPR029034">
    <property type="entry name" value="Cystine-knot_cytokine"/>
</dbReference>
<dbReference type="Proteomes" id="UP000007110">
    <property type="component" value="Unassembled WGS sequence"/>
</dbReference>
<feature type="signal peptide" evidence="6">
    <location>
        <begin position="1"/>
        <end position="22"/>
    </location>
</feature>
<dbReference type="OrthoDB" id="6038945at2759"/>
<organism evidence="7 8">
    <name type="scientific">Strongylocentrotus purpuratus</name>
    <name type="common">Purple sea urchin</name>
    <dbReference type="NCBI Taxonomy" id="7668"/>
    <lineage>
        <taxon>Eukaryota</taxon>
        <taxon>Metazoa</taxon>
        <taxon>Echinodermata</taxon>
        <taxon>Eleutherozoa</taxon>
        <taxon>Echinozoa</taxon>
        <taxon>Echinoidea</taxon>
        <taxon>Euechinoidea</taxon>
        <taxon>Echinacea</taxon>
        <taxon>Camarodonta</taxon>
        <taxon>Echinidea</taxon>
        <taxon>Strongylocentrotidae</taxon>
        <taxon>Strongylocentrotus</taxon>
    </lineage>
</organism>
<sequence length="200" mass="22409">MGMAKFLICALCLMLAVGWCNAERNRNRSRKTQLKRQSKRQQNSEITSDCMDPPKKFLRMKYETGLNETERSGFAMLPGSTVTVASGSSEERPRAAKISTCPSIVQHPNFDSTRWPKTIMEAACECEYCFLGQRDRRMNVDGEDQNCPGDAAEHPVGYCRPITREIAVLRKAGCVGDFEHYDWGSVTVTVGCECVIGRKP</sequence>
<dbReference type="EnsemblMetazoa" id="XM_011666680">
    <property type="protein sequence ID" value="XP_011664982"/>
    <property type="gene ID" value="LOC105438633"/>
</dbReference>
<feature type="region of interest" description="Disordered" evidence="5">
    <location>
        <begin position="27"/>
        <end position="50"/>
    </location>
</feature>
<dbReference type="KEGG" id="spu:105438633"/>
<keyword evidence="3" id="KW-0964">Secreted</keyword>
<accession>A0A7M7HH17</accession>
<dbReference type="OMA" id="AACECEY"/>
<dbReference type="RefSeq" id="XP_011664982.1">
    <property type="nucleotide sequence ID" value="XM_011666680.2"/>
</dbReference>
<evidence type="ECO:0000256" key="5">
    <source>
        <dbReference type="SAM" id="MobiDB-lite"/>
    </source>
</evidence>
<dbReference type="AlphaFoldDB" id="A0A7M7HH17"/>
<dbReference type="GO" id="GO:0005576">
    <property type="term" value="C:extracellular region"/>
    <property type="evidence" value="ECO:0007669"/>
    <property type="project" value="UniProtKB-SubCell"/>
</dbReference>
<evidence type="ECO:0000313" key="7">
    <source>
        <dbReference type="EnsemblMetazoa" id="XP_011664982"/>
    </source>
</evidence>
<keyword evidence="4 6" id="KW-0732">Signal</keyword>
<reference evidence="7" key="2">
    <citation type="submission" date="2021-01" db="UniProtKB">
        <authorList>
            <consortium name="EnsemblMetazoa"/>
        </authorList>
    </citation>
    <scope>IDENTIFICATION</scope>
</reference>
<keyword evidence="8" id="KW-1185">Reference proteome</keyword>
<evidence type="ECO:0000256" key="3">
    <source>
        <dbReference type="ARBA" id="ARBA00022525"/>
    </source>
</evidence>
<feature type="chain" id="PRO_5029738537" evidence="6">
    <location>
        <begin position="23"/>
        <end position="200"/>
    </location>
</feature>
<evidence type="ECO:0000313" key="8">
    <source>
        <dbReference type="Proteomes" id="UP000007110"/>
    </source>
</evidence>
<reference evidence="8" key="1">
    <citation type="submission" date="2015-02" db="EMBL/GenBank/DDBJ databases">
        <title>Genome sequencing for Strongylocentrotus purpuratus.</title>
        <authorList>
            <person name="Murali S."/>
            <person name="Liu Y."/>
            <person name="Vee V."/>
            <person name="English A."/>
            <person name="Wang M."/>
            <person name="Skinner E."/>
            <person name="Han Y."/>
            <person name="Muzny D.M."/>
            <person name="Worley K.C."/>
            <person name="Gibbs R.A."/>
        </authorList>
    </citation>
    <scope>NUCLEOTIDE SEQUENCE</scope>
</reference>
<feature type="compositionally biased region" description="Basic residues" evidence="5">
    <location>
        <begin position="27"/>
        <end position="39"/>
    </location>
</feature>
<dbReference type="Gene3D" id="2.10.90.10">
    <property type="entry name" value="Cystine-knot cytokines"/>
    <property type="match status" value="1"/>
</dbReference>
<protein>
    <submittedName>
        <fullName evidence="7">Uncharacterized protein</fullName>
    </submittedName>
</protein>
<evidence type="ECO:0000256" key="1">
    <source>
        <dbReference type="ARBA" id="ARBA00004613"/>
    </source>
</evidence>
<dbReference type="InterPro" id="IPR010345">
    <property type="entry name" value="IL-17_fam"/>
</dbReference>
<proteinExistence type="inferred from homology"/>
<evidence type="ECO:0000256" key="6">
    <source>
        <dbReference type="SAM" id="SignalP"/>
    </source>
</evidence>
<evidence type="ECO:0000256" key="2">
    <source>
        <dbReference type="ARBA" id="ARBA00007236"/>
    </source>
</evidence>
<comment type="subcellular location">
    <subcellularLocation>
        <location evidence="1">Secreted</location>
    </subcellularLocation>
</comment>
<name>A0A7M7HH17_STRPU</name>